<organism evidence="1 2">
    <name type="scientific">Bacillus salipaludis</name>
    <dbReference type="NCBI Taxonomy" id="2547811"/>
    <lineage>
        <taxon>Bacteria</taxon>
        <taxon>Bacillati</taxon>
        <taxon>Bacillota</taxon>
        <taxon>Bacilli</taxon>
        <taxon>Bacillales</taxon>
        <taxon>Bacillaceae</taxon>
        <taxon>Bacillus</taxon>
    </lineage>
</organism>
<dbReference type="InterPro" id="IPR012347">
    <property type="entry name" value="Ferritin-like"/>
</dbReference>
<dbReference type="Gene3D" id="1.20.1260.10">
    <property type="match status" value="2"/>
</dbReference>
<accession>A0AA90QRE2</accession>
<keyword evidence="2" id="KW-1185">Reference proteome</keyword>
<reference evidence="1" key="1">
    <citation type="submission" date="2023-08" db="EMBL/GenBank/DDBJ databases">
        <title>Nitrogen cycling bacteria in agricultural field soils.</title>
        <authorList>
            <person name="Jang J."/>
        </authorList>
    </citation>
    <scope>NUCLEOTIDE SEQUENCE</scope>
    <source>
        <strain evidence="1">PS3-36</strain>
    </source>
</reference>
<evidence type="ECO:0000313" key="2">
    <source>
        <dbReference type="Proteomes" id="UP001178888"/>
    </source>
</evidence>
<dbReference type="Pfam" id="PF11553">
    <property type="entry name" value="DUF3231"/>
    <property type="match status" value="2"/>
</dbReference>
<protein>
    <submittedName>
        <fullName evidence="1">DUF3231 family protein</fullName>
    </submittedName>
</protein>
<sequence length="338" mass="38384">MRDGVQAGLTSAEATTLWGAYINDSAIKYKFKHFLSKMEDIEIKPLMQHALDIANGNLKTLREILNKENYPIPYGFNTDHDVDISAPRLYSDVYVLNYLHNASQIALQGYSINLSFAVRADVYSYFNECITQLTKFLREVKELLLLKGLYIRSPYLPIPNNIEFIDNENFLTGFFGKKRPLVGPEITNLFANDQRNAFGVSTLIGFSQVAQSEEVVKYLFRGIGIAKKHCEVFGDILKQDDLPVPTSWDSEVTTSTTFTFSDKLMMFYTTSLNALSVGFYGMSMATSPRRDIGLHYIRLSAEIMSFAEDGAKIMIKNGWLEKPQMAPNRKELAFKDFE</sequence>
<dbReference type="EMBL" id="JAVGVR010000001">
    <property type="protein sequence ID" value="MDQ6598240.1"/>
    <property type="molecule type" value="Genomic_DNA"/>
</dbReference>
<proteinExistence type="predicted"/>
<comment type="caution">
    <text evidence="1">The sequence shown here is derived from an EMBL/GenBank/DDBJ whole genome shotgun (WGS) entry which is preliminary data.</text>
</comment>
<name>A0AA90QRE2_9BACI</name>
<dbReference type="RefSeq" id="WP_308913556.1">
    <property type="nucleotide sequence ID" value="NZ_JAVGVR010000001.1"/>
</dbReference>
<evidence type="ECO:0000313" key="1">
    <source>
        <dbReference type="EMBL" id="MDQ6598240.1"/>
    </source>
</evidence>
<dbReference type="Proteomes" id="UP001178888">
    <property type="component" value="Unassembled WGS sequence"/>
</dbReference>
<dbReference type="AlphaFoldDB" id="A0AA90QRE2"/>
<gene>
    <name evidence="1" type="ORF">RCG21_18070</name>
</gene>
<dbReference type="InterPro" id="IPR021617">
    <property type="entry name" value="DUF3231"/>
</dbReference>